<dbReference type="Proteomes" id="UP000447434">
    <property type="component" value="Chromosome 8"/>
</dbReference>
<gene>
    <name evidence="1" type="ORF">Lalb_Chr08g0234381</name>
</gene>
<organism evidence="1 2">
    <name type="scientific">Lupinus albus</name>
    <name type="common">White lupine</name>
    <name type="synonym">Lupinus termis</name>
    <dbReference type="NCBI Taxonomy" id="3870"/>
    <lineage>
        <taxon>Eukaryota</taxon>
        <taxon>Viridiplantae</taxon>
        <taxon>Streptophyta</taxon>
        <taxon>Embryophyta</taxon>
        <taxon>Tracheophyta</taxon>
        <taxon>Spermatophyta</taxon>
        <taxon>Magnoliopsida</taxon>
        <taxon>eudicotyledons</taxon>
        <taxon>Gunneridae</taxon>
        <taxon>Pentapetalae</taxon>
        <taxon>rosids</taxon>
        <taxon>fabids</taxon>
        <taxon>Fabales</taxon>
        <taxon>Fabaceae</taxon>
        <taxon>Papilionoideae</taxon>
        <taxon>50 kb inversion clade</taxon>
        <taxon>genistoids sensu lato</taxon>
        <taxon>core genistoids</taxon>
        <taxon>Genisteae</taxon>
        <taxon>Lupinus</taxon>
    </lineage>
</organism>
<dbReference type="AlphaFoldDB" id="A0A6A4Q2J9"/>
<name>A0A6A4Q2J9_LUPAL</name>
<proteinExistence type="predicted"/>
<dbReference type="EMBL" id="WOCE01000008">
    <property type="protein sequence ID" value="KAE9608335.1"/>
    <property type="molecule type" value="Genomic_DNA"/>
</dbReference>
<sequence>MHVKKMQHLQKCIISCVKSFLSVRTQPEFNGKPDVIGFEFYPSLIFGFGRAIRPYPEPTPK</sequence>
<reference evidence="2" key="1">
    <citation type="journal article" date="2020" name="Nat. Commun.">
        <title>Genome sequence of the cluster root forming white lupin.</title>
        <authorList>
            <person name="Hufnagel B."/>
            <person name="Marques A."/>
            <person name="Soriano A."/>
            <person name="Marques L."/>
            <person name="Divol F."/>
            <person name="Doumas P."/>
            <person name="Sallet E."/>
            <person name="Mancinotti D."/>
            <person name="Carrere S."/>
            <person name="Marande W."/>
            <person name="Arribat S."/>
            <person name="Keller J."/>
            <person name="Huneau C."/>
            <person name="Blein T."/>
            <person name="Aime D."/>
            <person name="Laguerre M."/>
            <person name="Taylor J."/>
            <person name="Schubert V."/>
            <person name="Nelson M."/>
            <person name="Geu-Flores F."/>
            <person name="Crespi M."/>
            <person name="Gallardo-Guerrero K."/>
            <person name="Delaux P.-M."/>
            <person name="Salse J."/>
            <person name="Berges H."/>
            <person name="Guyot R."/>
            <person name="Gouzy J."/>
            <person name="Peret B."/>
        </authorList>
    </citation>
    <scope>NUCLEOTIDE SEQUENCE [LARGE SCALE GENOMIC DNA]</scope>
    <source>
        <strain evidence="2">cv. Amiga</strain>
    </source>
</reference>
<evidence type="ECO:0000313" key="1">
    <source>
        <dbReference type="EMBL" id="KAE9608335.1"/>
    </source>
</evidence>
<protein>
    <submittedName>
        <fullName evidence="1">Uncharacterized protein</fullName>
    </submittedName>
</protein>
<keyword evidence="2" id="KW-1185">Reference proteome</keyword>
<evidence type="ECO:0000313" key="2">
    <source>
        <dbReference type="Proteomes" id="UP000447434"/>
    </source>
</evidence>
<accession>A0A6A4Q2J9</accession>
<comment type="caution">
    <text evidence="1">The sequence shown here is derived from an EMBL/GenBank/DDBJ whole genome shotgun (WGS) entry which is preliminary data.</text>
</comment>